<dbReference type="eggNOG" id="ENOG5031DEY">
    <property type="taxonomic scope" value="Bacteria"/>
</dbReference>
<dbReference type="SUPFAM" id="SSF48452">
    <property type="entry name" value="TPR-like"/>
    <property type="match status" value="1"/>
</dbReference>
<evidence type="ECO:0000313" key="1">
    <source>
        <dbReference type="EMBL" id="EAR11835.1"/>
    </source>
</evidence>
<dbReference type="EMBL" id="AAOG01000003">
    <property type="protein sequence ID" value="EAR11835.1"/>
    <property type="molecule type" value="Genomic_DNA"/>
</dbReference>
<dbReference type="RefSeq" id="WP_004570795.1">
    <property type="nucleotide sequence ID" value="NZ_CH724148.1"/>
</dbReference>
<dbReference type="Proteomes" id="UP000003053">
    <property type="component" value="Unassembled WGS sequence"/>
</dbReference>
<comment type="caution">
    <text evidence="1">The sequence shown here is derived from an EMBL/GenBank/DDBJ whole genome shotgun (WGS) entry which is preliminary data.</text>
</comment>
<keyword evidence="2" id="KW-1185">Reference proteome</keyword>
<proteinExistence type="predicted"/>
<name>A4C132_9FLAO</name>
<evidence type="ECO:0000313" key="2">
    <source>
        <dbReference type="Proteomes" id="UP000003053"/>
    </source>
</evidence>
<organism evidence="1 2">
    <name type="scientific">Polaribacter irgensii 23-P</name>
    <dbReference type="NCBI Taxonomy" id="313594"/>
    <lineage>
        <taxon>Bacteria</taxon>
        <taxon>Pseudomonadati</taxon>
        <taxon>Bacteroidota</taxon>
        <taxon>Flavobacteriia</taxon>
        <taxon>Flavobacteriales</taxon>
        <taxon>Flavobacteriaceae</taxon>
    </lineage>
</organism>
<dbReference type="InterPro" id="IPR011990">
    <property type="entry name" value="TPR-like_helical_dom_sf"/>
</dbReference>
<protein>
    <recommendedName>
        <fullName evidence="3">Tetratricopeptide repeat protein</fullName>
    </recommendedName>
</protein>
<dbReference type="HOGENOM" id="CLU_138997_0_0_10"/>
<accession>A4C132</accession>
<sequence length="151" mass="17647">MNESCIQHIASVWKEKTNAANQFFNEGNFKKALLVYEEALFRAEVLCSNKLKTDRLGVPHKQIFAISCNNIAYTYEEIGEIKKGEKMLQRVVYYFLFLTKENQGNNSIIQKELKRALFTYIDFANRNNLEANGYQKIVHRIQQEFKTIPSI</sequence>
<dbReference type="AlphaFoldDB" id="A4C132"/>
<gene>
    <name evidence="1" type="ORF">PI23P_10897</name>
</gene>
<evidence type="ECO:0008006" key="3">
    <source>
        <dbReference type="Google" id="ProtNLM"/>
    </source>
</evidence>
<reference evidence="1 2" key="1">
    <citation type="submission" date="2006-02" db="EMBL/GenBank/DDBJ databases">
        <authorList>
            <person name="Murray A."/>
            <person name="Staley J."/>
            <person name="Ferriera S."/>
            <person name="Johnson J."/>
            <person name="Kravitz S."/>
            <person name="Halpern A."/>
            <person name="Remington K."/>
            <person name="Beeson K."/>
            <person name="Tran B."/>
            <person name="Rogers Y.-H."/>
            <person name="Friedman R."/>
            <person name="Venter J.C."/>
        </authorList>
    </citation>
    <scope>NUCLEOTIDE SEQUENCE [LARGE SCALE GENOMIC DNA]</scope>
    <source>
        <strain evidence="1 2">23-P</strain>
    </source>
</reference>
<dbReference type="Gene3D" id="1.25.40.10">
    <property type="entry name" value="Tetratricopeptide repeat domain"/>
    <property type="match status" value="1"/>
</dbReference>
<dbReference type="OrthoDB" id="707450at2"/>